<protein>
    <submittedName>
        <fullName evidence="1">Uncharacterized protein</fullName>
    </submittedName>
</protein>
<dbReference type="EMBL" id="BGPR01000121">
    <property type="protein sequence ID" value="GBL96486.1"/>
    <property type="molecule type" value="Genomic_DNA"/>
</dbReference>
<dbReference type="Proteomes" id="UP000499080">
    <property type="component" value="Unassembled WGS sequence"/>
</dbReference>
<evidence type="ECO:0000313" key="1">
    <source>
        <dbReference type="EMBL" id="GBL96486.1"/>
    </source>
</evidence>
<name>A0A4Y2BYS9_ARAVE</name>
<keyword evidence="2" id="KW-1185">Reference proteome</keyword>
<dbReference type="AlphaFoldDB" id="A0A4Y2BYS9"/>
<evidence type="ECO:0000313" key="2">
    <source>
        <dbReference type="Proteomes" id="UP000499080"/>
    </source>
</evidence>
<gene>
    <name evidence="1" type="ORF">AVEN_229934_1</name>
</gene>
<proteinExistence type="predicted"/>
<organism evidence="1 2">
    <name type="scientific">Araneus ventricosus</name>
    <name type="common">Orbweaver spider</name>
    <name type="synonym">Epeira ventricosa</name>
    <dbReference type="NCBI Taxonomy" id="182803"/>
    <lineage>
        <taxon>Eukaryota</taxon>
        <taxon>Metazoa</taxon>
        <taxon>Ecdysozoa</taxon>
        <taxon>Arthropoda</taxon>
        <taxon>Chelicerata</taxon>
        <taxon>Arachnida</taxon>
        <taxon>Araneae</taxon>
        <taxon>Araneomorphae</taxon>
        <taxon>Entelegynae</taxon>
        <taxon>Araneoidea</taxon>
        <taxon>Araneidae</taxon>
        <taxon>Araneus</taxon>
    </lineage>
</organism>
<comment type="caution">
    <text evidence="1">The sequence shown here is derived from an EMBL/GenBank/DDBJ whole genome shotgun (WGS) entry which is preliminary data.</text>
</comment>
<reference evidence="1 2" key="1">
    <citation type="journal article" date="2019" name="Sci. Rep.">
        <title>Orb-weaving spider Araneus ventricosus genome elucidates the spidroin gene catalogue.</title>
        <authorList>
            <person name="Kono N."/>
            <person name="Nakamura H."/>
            <person name="Ohtoshi R."/>
            <person name="Moran D.A.P."/>
            <person name="Shinohara A."/>
            <person name="Yoshida Y."/>
            <person name="Fujiwara M."/>
            <person name="Mori M."/>
            <person name="Tomita M."/>
            <person name="Arakawa K."/>
        </authorList>
    </citation>
    <scope>NUCLEOTIDE SEQUENCE [LARGE SCALE GENOMIC DNA]</scope>
</reference>
<accession>A0A4Y2BYS9</accession>
<sequence>MSATELEGARFETPIPLKIRRVLGLLQAKSYVGGQTPSHRRGLEAWRWECKLRCRCLSTVQNYEVHPGRALFCFKTGCEFIKLNKSKGNYFDCL</sequence>